<evidence type="ECO:0000256" key="4">
    <source>
        <dbReference type="ARBA" id="ARBA00022989"/>
    </source>
</evidence>
<feature type="transmembrane region" description="Helical" evidence="6">
    <location>
        <begin position="91"/>
        <end position="110"/>
    </location>
</feature>
<dbReference type="EMBL" id="QGMK01000576">
    <property type="protein sequence ID" value="TVY80958.1"/>
    <property type="molecule type" value="Genomic_DNA"/>
</dbReference>
<dbReference type="Proteomes" id="UP000469558">
    <property type="component" value="Unassembled WGS sequence"/>
</dbReference>
<evidence type="ECO:0000256" key="6">
    <source>
        <dbReference type="SAM" id="Phobius"/>
    </source>
</evidence>
<evidence type="ECO:0000256" key="5">
    <source>
        <dbReference type="ARBA" id="ARBA00023136"/>
    </source>
</evidence>
<dbReference type="InterPro" id="IPR020846">
    <property type="entry name" value="MFS_dom"/>
</dbReference>
<feature type="transmembrane region" description="Helical" evidence="6">
    <location>
        <begin position="383"/>
        <end position="401"/>
    </location>
</feature>
<dbReference type="InterPro" id="IPR036259">
    <property type="entry name" value="MFS_trans_sf"/>
</dbReference>
<feature type="transmembrane region" description="Helical" evidence="6">
    <location>
        <begin position="147"/>
        <end position="168"/>
    </location>
</feature>
<evidence type="ECO:0000256" key="2">
    <source>
        <dbReference type="ARBA" id="ARBA00007520"/>
    </source>
</evidence>
<evidence type="ECO:0000256" key="1">
    <source>
        <dbReference type="ARBA" id="ARBA00004141"/>
    </source>
</evidence>
<accession>A0A8T9C5M1</accession>
<dbReference type="FunFam" id="1.20.1720.10:FF:000014">
    <property type="entry name" value="MFS drug transporter, putative"/>
    <property type="match status" value="1"/>
</dbReference>
<evidence type="ECO:0000259" key="7">
    <source>
        <dbReference type="PROSITE" id="PS50850"/>
    </source>
</evidence>
<protein>
    <submittedName>
        <fullName evidence="8">MFS-type transporter</fullName>
    </submittedName>
</protein>
<comment type="subcellular location">
    <subcellularLocation>
        <location evidence="1">Membrane</location>
        <topology evidence="1">Multi-pass membrane protein</topology>
    </subcellularLocation>
</comment>
<reference evidence="8 9" key="1">
    <citation type="submission" date="2018-05" db="EMBL/GenBank/DDBJ databases">
        <title>Genome sequencing and assembly of the regulated plant pathogen Lachnellula willkommii and related sister species for the development of diagnostic species identification markers.</title>
        <authorList>
            <person name="Giroux E."/>
            <person name="Bilodeau G."/>
        </authorList>
    </citation>
    <scope>NUCLEOTIDE SEQUENCE [LARGE SCALE GENOMIC DNA]</scope>
    <source>
        <strain evidence="8 9">CBS 268.59</strain>
    </source>
</reference>
<dbReference type="AlphaFoldDB" id="A0A8T9C5M1"/>
<evidence type="ECO:0000256" key="3">
    <source>
        <dbReference type="ARBA" id="ARBA00022692"/>
    </source>
</evidence>
<dbReference type="Gene3D" id="1.20.1720.10">
    <property type="entry name" value="Multidrug resistance protein D"/>
    <property type="match status" value="1"/>
</dbReference>
<feature type="transmembrane region" description="Helical" evidence="6">
    <location>
        <begin position="353"/>
        <end position="374"/>
    </location>
</feature>
<dbReference type="GO" id="GO:0005886">
    <property type="term" value="C:plasma membrane"/>
    <property type="evidence" value="ECO:0007669"/>
    <property type="project" value="TreeGrafter"/>
</dbReference>
<keyword evidence="9" id="KW-1185">Reference proteome</keyword>
<feature type="transmembrane region" description="Helical" evidence="6">
    <location>
        <begin position="277"/>
        <end position="295"/>
    </location>
</feature>
<proteinExistence type="inferred from homology"/>
<comment type="caution">
    <text evidence="8">The sequence shown here is derived from an EMBL/GenBank/DDBJ whole genome shotgun (WGS) entry which is preliminary data.</text>
</comment>
<evidence type="ECO:0000313" key="8">
    <source>
        <dbReference type="EMBL" id="TVY80958.1"/>
    </source>
</evidence>
<keyword evidence="4 6" id="KW-1133">Transmembrane helix</keyword>
<dbReference type="SUPFAM" id="SSF103473">
    <property type="entry name" value="MFS general substrate transporter"/>
    <property type="match status" value="1"/>
</dbReference>
<feature type="transmembrane region" description="Helical" evidence="6">
    <location>
        <begin position="210"/>
        <end position="230"/>
    </location>
</feature>
<name>A0A8T9C5M1_9HELO</name>
<feature type="transmembrane region" description="Helical" evidence="6">
    <location>
        <begin position="242"/>
        <end position="265"/>
    </location>
</feature>
<dbReference type="Pfam" id="PF07690">
    <property type="entry name" value="MFS_1"/>
    <property type="match status" value="1"/>
</dbReference>
<feature type="transmembrane region" description="Helical" evidence="6">
    <location>
        <begin position="407"/>
        <end position="425"/>
    </location>
</feature>
<gene>
    <name evidence="8" type="ORF">LSUE1_G006917</name>
</gene>
<organism evidence="8 9">
    <name type="scientific">Lachnellula suecica</name>
    <dbReference type="NCBI Taxonomy" id="602035"/>
    <lineage>
        <taxon>Eukaryota</taxon>
        <taxon>Fungi</taxon>
        <taxon>Dikarya</taxon>
        <taxon>Ascomycota</taxon>
        <taxon>Pezizomycotina</taxon>
        <taxon>Leotiomycetes</taxon>
        <taxon>Helotiales</taxon>
        <taxon>Lachnaceae</taxon>
        <taxon>Lachnellula</taxon>
    </lineage>
</organism>
<dbReference type="Gene3D" id="1.20.1250.20">
    <property type="entry name" value="MFS general substrate transporter like domains"/>
    <property type="match status" value="1"/>
</dbReference>
<dbReference type="GO" id="GO:0022857">
    <property type="term" value="F:transmembrane transporter activity"/>
    <property type="evidence" value="ECO:0007669"/>
    <property type="project" value="InterPro"/>
</dbReference>
<dbReference type="PROSITE" id="PS50850">
    <property type="entry name" value="MFS"/>
    <property type="match status" value="1"/>
</dbReference>
<keyword evidence="5 6" id="KW-0472">Membrane</keyword>
<feature type="transmembrane region" description="Helical" evidence="6">
    <location>
        <begin position="528"/>
        <end position="546"/>
    </location>
</feature>
<comment type="similarity">
    <text evidence="2">Belongs to the major facilitator superfamily. TCR/Tet family.</text>
</comment>
<feature type="transmembrane region" description="Helical" evidence="6">
    <location>
        <begin position="54"/>
        <end position="79"/>
    </location>
</feature>
<feature type="transmembrane region" description="Helical" evidence="6">
    <location>
        <begin position="180"/>
        <end position="198"/>
    </location>
</feature>
<feature type="domain" description="Major facilitator superfamily (MFS) profile" evidence="7">
    <location>
        <begin position="57"/>
        <end position="551"/>
    </location>
</feature>
<dbReference type="CDD" id="cd17502">
    <property type="entry name" value="MFS_Azr1_MDR_like"/>
    <property type="match status" value="1"/>
</dbReference>
<keyword evidence="3 6" id="KW-0812">Transmembrane</keyword>
<evidence type="ECO:0000313" key="9">
    <source>
        <dbReference type="Proteomes" id="UP000469558"/>
    </source>
</evidence>
<dbReference type="OrthoDB" id="3934656at2759"/>
<feature type="transmembrane region" description="Helical" evidence="6">
    <location>
        <begin position="316"/>
        <end position="333"/>
    </location>
</feature>
<dbReference type="PRINTS" id="PR01036">
    <property type="entry name" value="TCRTETB"/>
</dbReference>
<feature type="transmembrane region" description="Helical" evidence="6">
    <location>
        <begin position="122"/>
        <end position="141"/>
    </location>
</feature>
<dbReference type="InterPro" id="IPR011701">
    <property type="entry name" value="MFS"/>
</dbReference>
<feature type="transmembrane region" description="Helical" evidence="6">
    <location>
        <begin position="446"/>
        <end position="467"/>
    </location>
</feature>
<sequence length="563" mass="60960">MTDSIERAAGNGPDIYSNTEVTLVLPRQITPAIDPLLLDEGQQDPAKSRSKLRLAAILTALYLAMFITALDQTIVATAIPTITHDLKSASGYVWIGGAYLLANAAAGPIWAKLSDIFGRKPIILIANGLFFASSILCAKSSTMKMLIVGRTLQGVGCGGLSPLVMITLSDLFSIRSRSLYIGLMEVVWIIAGGIGPVLGGAFTEKLSWRWSFWINLPISGATFILLLIYLDVHNPKTPLLNGFKAIDWFGSISIIALVLMLLLGLEFGGATFPWKSPQVICLIVFGSLMSVFFIYSEKRLAQYPLMPLKLFTNRSNAACLFLALWHGMVYIGAEYYLPLFFQSVKGSSPLQSGLLVMPITTTEAITGLFVGFVIHRTGRYLELLYAGVILMTLGTGLYILFSPGSGLAEIICVQIAAGIGAGLLFQTPLIPLQALVPQDEIATATATFMFMHNIATSLGVVIGGILFQNSMDIRVPSLSAPPINLPSNITELLIGGHAAANLMIVGNIEDLAQRSAVREAYSWSMRNLWIMYTGISALAMVTSLFIKQHHLKKEHIETKTGLK</sequence>
<dbReference type="PANTHER" id="PTHR23501">
    <property type="entry name" value="MAJOR FACILITATOR SUPERFAMILY"/>
    <property type="match status" value="1"/>
</dbReference>
<dbReference type="PANTHER" id="PTHR23501:SF158">
    <property type="entry name" value="TRANSPORTER, PUTATIVE (AFU_ORTHOLOGUE AFUA_5G14490)-RELATED"/>
    <property type="match status" value="1"/>
</dbReference>